<dbReference type="InterPro" id="IPR029149">
    <property type="entry name" value="Creatin/AminoP/Spt16_N"/>
</dbReference>
<dbReference type="InterPro" id="IPR000994">
    <property type="entry name" value="Pept_M24"/>
</dbReference>
<dbReference type="Pfam" id="PF00557">
    <property type="entry name" value="Peptidase_M24"/>
    <property type="match status" value="1"/>
</dbReference>
<dbReference type="RefSeq" id="WP_238720480.1">
    <property type="nucleotide sequence ID" value="NZ_JAHQCW010000002.1"/>
</dbReference>
<dbReference type="InterPro" id="IPR036005">
    <property type="entry name" value="Creatinase/aminopeptidase-like"/>
</dbReference>
<proteinExistence type="predicted"/>
<evidence type="ECO:0000313" key="2">
    <source>
        <dbReference type="EMBL" id="MBU9735371.1"/>
    </source>
</evidence>
<dbReference type="Proteomes" id="UP000712157">
    <property type="component" value="Unassembled WGS sequence"/>
</dbReference>
<dbReference type="Gene3D" id="3.40.350.10">
    <property type="entry name" value="Creatinase/prolidase N-terminal domain"/>
    <property type="match status" value="1"/>
</dbReference>
<dbReference type="EMBL" id="JAHQCW010000002">
    <property type="protein sequence ID" value="MBU9735371.1"/>
    <property type="molecule type" value="Genomic_DNA"/>
</dbReference>
<protein>
    <submittedName>
        <fullName evidence="2">Xaa-Pro peptidase family protein</fullName>
    </submittedName>
</protein>
<feature type="domain" description="Peptidase M24" evidence="1">
    <location>
        <begin position="173"/>
        <end position="376"/>
    </location>
</feature>
<sequence>MRPVIREQEFADRWKKVQALMEEQKVDLVAAYADDRYVYGQAYSRWLVDYEPQFEAAFVLVPAVGEPCIITGAESVEFALLSSKCRNVKAIWEFLHPDEEYPYCQVTHLDSVIRELEESSGRKIINVGIAGKSAVPYDLYRTLTGRFGEEHLVDMDASMSMLRAVKTENEIEVIRYAYQIAEAGMQKVYESIREGITEREIAAEAEYVMRKMGAEGMGIAMMVNSGPENTSPILSRTTFRRIEKGDLVVATIAPRYEGYHGAIGRPFVLGTPADDIKRYIELVMYAQEETRKMLRPGVTAREMDAVSRKYIEEAGMGSHFAYSGIHSTGTIEFEPPILSSKLDLTLQKNMVFSIDIPMFLNDWGGMRLENGYLVTEDGCEALCSCDVNYKKESL</sequence>
<keyword evidence="3" id="KW-1185">Reference proteome</keyword>
<dbReference type="SUPFAM" id="SSF55920">
    <property type="entry name" value="Creatinase/aminopeptidase"/>
    <property type="match status" value="1"/>
</dbReference>
<name>A0A949JWJ4_9FIRM</name>
<evidence type="ECO:0000259" key="1">
    <source>
        <dbReference type="Pfam" id="PF00557"/>
    </source>
</evidence>
<dbReference type="PANTHER" id="PTHR46112:SF2">
    <property type="entry name" value="XAA-PRO AMINOPEPTIDASE P-RELATED"/>
    <property type="match status" value="1"/>
</dbReference>
<dbReference type="AlphaFoldDB" id="A0A949JWJ4"/>
<dbReference type="SUPFAM" id="SSF53092">
    <property type="entry name" value="Creatinase/prolidase N-terminal domain"/>
    <property type="match status" value="1"/>
</dbReference>
<reference evidence="2" key="1">
    <citation type="submission" date="2021-06" db="EMBL/GenBank/DDBJ databases">
        <title>Description of novel taxa of the family Lachnospiraceae.</title>
        <authorList>
            <person name="Chaplin A.V."/>
            <person name="Sokolova S.R."/>
            <person name="Pikina A.P."/>
            <person name="Korzhanova M."/>
            <person name="Belova V."/>
            <person name="Korostin D."/>
            <person name="Efimov B.A."/>
        </authorList>
    </citation>
    <scope>NUCLEOTIDE SEQUENCE</scope>
    <source>
        <strain evidence="2">ASD5720</strain>
    </source>
</reference>
<dbReference type="PANTHER" id="PTHR46112">
    <property type="entry name" value="AMINOPEPTIDASE"/>
    <property type="match status" value="1"/>
</dbReference>
<dbReference type="Gene3D" id="3.90.230.10">
    <property type="entry name" value="Creatinase/methionine aminopeptidase superfamily"/>
    <property type="match status" value="1"/>
</dbReference>
<evidence type="ECO:0000313" key="3">
    <source>
        <dbReference type="Proteomes" id="UP000712157"/>
    </source>
</evidence>
<organism evidence="2 3">
    <name type="scientific">Diplocloster agilis</name>
    <dbReference type="NCBI Taxonomy" id="2850323"/>
    <lineage>
        <taxon>Bacteria</taxon>
        <taxon>Bacillati</taxon>
        <taxon>Bacillota</taxon>
        <taxon>Clostridia</taxon>
        <taxon>Lachnospirales</taxon>
        <taxon>Lachnospiraceae</taxon>
        <taxon>Diplocloster</taxon>
    </lineage>
</organism>
<dbReference type="InterPro" id="IPR050659">
    <property type="entry name" value="Peptidase_M24B"/>
</dbReference>
<comment type="caution">
    <text evidence="2">The sequence shown here is derived from an EMBL/GenBank/DDBJ whole genome shotgun (WGS) entry which is preliminary data.</text>
</comment>
<accession>A0A949JWJ4</accession>
<gene>
    <name evidence="2" type="ORF">KTH89_02415</name>
</gene>